<proteinExistence type="inferred from homology"/>
<dbReference type="EC" id="5.5.1.19" evidence="2"/>
<evidence type="ECO:0000256" key="1">
    <source>
        <dbReference type="ARBA" id="ARBA00006599"/>
    </source>
</evidence>
<dbReference type="SUPFAM" id="SSF51905">
    <property type="entry name" value="FAD/NAD(P)-binding domain"/>
    <property type="match status" value="1"/>
</dbReference>
<dbReference type="GO" id="GO:0045436">
    <property type="term" value="F:lycopene beta cyclase activity"/>
    <property type="evidence" value="ECO:0007669"/>
    <property type="project" value="InterPro"/>
</dbReference>
<gene>
    <name evidence="2" type="primary">crtY</name>
    <name evidence="2" type="ORF">GV829_03335</name>
</gene>
<dbReference type="GO" id="GO:0016705">
    <property type="term" value="F:oxidoreductase activity, acting on paired donors, with incorporation or reduction of molecular oxygen"/>
    <property type="evidence" value="ECO:0007669"/>
    <property type="project" value="InterPro"/>
</dbReference>
<dbReference type="InterPro" id="IPR008461">
    <property type="entry name" value="CrtY"/>
</dbReference>
<accession>A0A6M4AR83</accession>
<evidence type="ECO:0000313" key="2">
    <source>
        <dbReference type="EMBL" id="QJQ31594.1"/>
    </source>
</evidence>
<reference evidence="2 3" key="1">
    <citation type="submission" date="2020-01" db="EMBL/GenBank/DDBJ databases">
        <title>Sphingomonas sp. strain CSW-10.</title>
        <authorList>
            <person name="Chen W.-M."/>
        </authorList>
    </citation>
    <scope>NUCLEOTIDE SEQUENCE [LARGE SCALE GENOMIC DNA]</scope>
    <source>
        <strain evidence="2 3">CSW-10</strain>
    </source>
</reference>
<dbReference type="Pfam" id="PF05834">
    <property type="entry name" value="Lycopene_cycl"/>
    <property type="match status" value="1"/>
</dbReference>
<organism evidence="2 3">
    <name type="scientific">Sphingomonas lacunae</name>
    <dbReference type="NCBI Taxonomy" id="2698828"/>
    <lineage>
        <taxon>Bacteria</taxon>
        <taxon>Pseudomonadati</taxon>
        <taxon>Pseudomonadota</taxon>
        <taxon>Alphaproteobacteria</taxon>
        <taxon>Sphingomonadales</taxon>
        <taxon>Sphingomonadaceae</taxon>
        <taxon>Sphingomonas</taxon>
    </lineage>
</organism>
<dbReference type="GO" id="GO:0016117">
    <property type="term" value="P:carotenoid biosynthetic process"/>
    <property type="evidence" value="ECO:0007669"/>
    <property type="project" value="InterPro"/>
</dbReference>
<keyword evidence="3" id="KW-1185">Reference proteome</keyword>
<dbReference type="EMBL" id="CP053015">
    <property type="protein sequence ID" value="QJQ31594.1"/>
    <property type="molecule type" value="Genomic_DNA"/>
</dbReference>
<dbReference type="InterPro" id="IPR036188">
    <property type="entry name" value="FAD/NAD-bd_sf"/>
</dbReference>
<comment type="similarity">
    <text evidence="1">Belongs to the lycopene cyclase family.</text>
</comment>
<keyword evidence="2" id="KW-0413">Isomerase</keyword>
<dbReference type="Proteomes" id="UP000503018">
    <property type="component" value="Chromosome"/>
</dbReference>
<dbReference type="NCBIfam" id="TIGR01789">
    <property type="entry name" value="lycopene_cycl"/>
    <property type="match status" value="1"/>
</dbReference>
<dbReference type="Gene3D" id="3.50.50.60">
    <property type="entry name" value="FAD/NAD(P)-binding domain"/>
    <property type="match status" value="1"/>
</dbReference>
<sequence length="395" mass="42489">MSASDSPPMRPNRADIVIVGGGLAGGLIALALARWQPQLHVELVDGGEHFGGNHVWSFFASDVSGDGAALLEPLIAARWDGYDVAFPAHSRTLATGYASLTGERLDAELRHVLGARGRTGVAVTGLTPTSVTLADGQQIEAAAVIDARGAGPEVAAYRGGWQKFVGQMLHLSAPHGLTRPIVMDATVEQIDGYRFVYVLPFGPDRLFVEDTYYSDTSDLDHGALAARIADYAAAKGWQIAAVEREESGVLPVVSGGDFDRAWPLQDAVARAGVRATLFHATTGYSLPQAVAVALAIARDPTPETLASRLRAMAADNWRRGGFYRLLDTMLFDAAEPDQRYRVLERFYRLSPGLIERFYAGKTGWRDRIRLLSGRPPVPITAAVRAILRGGSSDNL</sequence>
<dbReference type="InterPro" id="IPR010108">
    <property type="entry name" value="Lycopene_cyclase_b/e"/>
</dbReference>
<dbReference type="RefSeq" id="WP_169943814.1">
    <property type="nucleotide sequence ID" value="NZ_CP053015.1"/>
</dbReference>
<dbReference type="NCBIfam" id="TIGR01790">
    <property type="entry name" value="carotene-cycl"/>
    <property type="match status" value="1"/>
</dbReference>
<protein>
    <submittedName>
        <fullName evidence="2">Lycopene beta-cyclase CrtY</fullName>
        <ecNumber evidence="2">5.5.1.19</ecNumber>
    </submittedName>
</protein>
<dbReference type="AlphaFoldDB" id="A0A6M4AR83"/>
<name>A0A6M4AR83_9SPHN</name>
<dbReference type="KEGG" id="slan:GV829_03335"/>
<evidence type="ECO:0000313" key="3">
    <source>
        <dbReference type="Proteomes" id="UP000503018"/>
    </source>
</evidence>